<evidence type="ECO:0000256" key="1">
    <source>
        <dbReference type="SAM" id="MobiDB-lite"/>
    </source>
</evidence>
<accession>A0A9W4SHA8</accession>
<keyword evidence="2" id="KW-1133">Transmembrane helix</keyword>
<reference evidence="3" key="1">
    <citation type="submission" date="2022-08" db="EMBL/GenBank/DDBJ databases">
        <authorList>
            <person name="Kallberg Y."/>
            <person name="Tangrot J."/>
            <person name="Rosling A."/>
        </authorList>
    </citation>
    <scope>NUCLEOTIDE SEQUENCE</scope>
    <source>
        <strain evidence="3">Wild A</strain>
    </source>
</reference>
<protein>
    <submittedName>
        <fullName evidence="3">7846_t:CDS:1</fullName>
    </submittedName>
</protein>
<dbReference type="SUPFAM" id="SSF50978">
    <property type="entry name" value="WD40 repeat-like"/>
    <property type="match status" value="1"/>
</dbReference>
<keyword evidence="2" id="KW-0812">Transmembrane</keyword>
<evidence type="ECO:0000313" key="4">
    <source>
        <dbReference type="Proteomes" id="UP001153678"/>
    </source>
</evidence>
<keyword evidence="4" id="KW-1185">Reference proteome</keyword>
<comment type="caution">
    <text evidence="3">The sequence shown here is derived from an EMBL/GenBank/DDBJ whole genome shotgun (WGS) entry which is preliminary data.</text>
</comment>
<feature type="transmembrane region" description="Helical" evidence="2">
    <location>
        <begin position="1035"/>
        <end position="1053"/>
    </location>
</feature>
<feature type="region of interest" description="Disordered" evidence="1">
    <location>
        <begin position="831"/>
        <end position="854"/>
    </location>
</feature>
<feature type="region of interest" description="Disordered" evidence="1">
    <location>
        <begin position="338"/>
        <end position="369"/>
    </location>
</feature>
<feature type="transmembrane region" description="Helical" evidence="2">
    <location>
        <begin position="1004"/>
        <end position="1023"/>
    </location>
</feature>
<keyword evidence="2" id="KW-0472">Membrane</keyword>
<sequence>MRDISVKESIQYSLGDDNSSTYLATSPNGVLAATFNSVNSEIKIYFEVNNKDNLTTPDNSMKMDEYNLKSKKVYFSLAISDPVNTENDAFVAVSRFCLISRKENPTETFVLFISKDKHERIESTVDNRGGVIRFLKNDSVKKADQSNELPKCDVLEIKNEVLILMNASGITKALITNSSKPNRSIFKSTSMIVENYLSNLVAKEYEFPTIIKVKLDKLYHDSTCTRFLNTIIERKYLFVEDYKNQILEMYNLQSMNLELTFKQRDQVAISTKVHGNAIFSISKRGHLLAYCNGTKSITIYLMENGLEITTKEFTDAMKILSISFIDDDERLFVVTENVTEESSEEAPEETIEEGTEEASEEASEEGTEDTIEAFTKEAEAYDETITPKIYIWDLFTFKNDVQMFDDNSKILSSLRKSNIHSIACSSGTILVSLPEENICCGLSYVKSKLKQINISPINLEGSDAKKEQKGPFFVNREPWVRRDKSRHKPYYLDESKTIQLIIGETTVQVWKEKKGHGSKNKRVFKYIWVFVGKQKIQVKSLKIGNCEFSLDLLCIEKNEVKKIKENIHWPNKAHVLKDARVAIEYLYERRYEPAGSNNLNKFSELFIGIEKLIKKCIKKNPGLWSLSEVRYGIMANIIRSKHVPLLHWILFDYEADSKKQVKTRVSRNLHIPSQYEWTMEMKISDLMIAINQTLGENRRDKSIVAMLLEYYSNNAEEDTGWMFTVTESLSSLKKDHFESYLKELFYKPCFGSKEELVEICSLNVRPRLLRRQNELYWWNILTLKSEILKRFKETDKRNTQSTDTTDKKSTGATDKKITQLTDTKYEKITGATGKKNTQSTDSKDEKSTGATDKNVTRLTTVRVVPLPNFTVYPTNATDRTHNNWMIPLKLIKLIFLPRRYMVHDKDHFSPFLELISKNENEQLYDNPAMEACIDFKWGAARNHFLQNFVKFIAFSFTFVLFTGINKDFAYSKVLFSLFFYIGYHLLATEFVQSRHEGLKRYFNIYNILDVVSVILAIITMINYISEFIFEEKAIILKSFAILLLWLELHVILVKPELIDLKPSGNKFMVVNSKNPDFEGLTFEQVFDLNDPMDNYYRKLTYSVIGSYFWILGRWDQLEKWDFWPIYVISIGASILIVIIMQNLLIAFMTGVYENARKNVKLAVLGYRADLVADYETLEKLLGSSRGNPRYIYYVGSVEYQEEWLQKAKKLHKSLLIEDINCQLSKCPKVSDDSDDSDDDQDEKILNVANKGKNDQKIKLNSSGHEDNTNITNDEKFLKLQDEMMMLQNDVKELLSIAKSKDV</sequence>
<dbReference type="Proteomes" id="UP001153678">
    <property type="component" value="Unassembled WGS sequence"/>
</dbReference>
<organism evidence="3 4">
    <name type="scientific">Funneliformis geosporum</name>
    <dbReference type="NCBI Taxonomy" id="1117311"/>
    <lineage>
        <taxon>Eukaryota</taxon>
        <taxon>Fungi</taxon>
        <taxon>Fungi incertae sedis</taxon>
        <taxon>Mucoromycota</taxon>
        <taxon>Glomeromycotina</taxon>
        <taxon>Glomeromycetes</taxon>
        <taxon>Glomerales</taxon>
        <taxon>Glomeraceae</taxon>
        <taxon>Funneliformis</taxon>
    </lineage>
</organism>
<dbReference type="InterPro" id="IPR036322">
    <property type="entry name" value="WD40_repeat_dom_sf"/>
</dbReference>
<gene>
    <name evidence="3" type="ORF">FWILDA_LOCUS3901</name>
</gene>
<dbReference type="OrthoDB" id="2433234at2759"/>
<feature type="transmembrane region" description="Helical" evidence="2">
    <location>
        <begin position="944"/>
        <end position="961"/>
    </location>
</feature>
<proteinExistence type="predicted"/>
<feature type="transmembrane region" description="Helical" evidence="2">
    <location>
        <begin position="1123"/>
        <end position="1147"/>
    </location>
</feature>
<name>A0A9W4SHA8_9GLOM</name>
<feature type="region of interest" description="Disordered" evidence="1">
    <location>
        <begin position="794"/>
        <end position="813"/>
    </location>
</feature>
<feature type="transmembrane region" description="Helical" evidence="2">
    <location>
        <begin position="973"/>
        <end position="992"/>
    </location>
</feature>
<evidence type="ECO:0000256" key="2">
    <source>
        <dbReference type="SAM" id="Phobius"/>
    </source>
</evidence>
<evidence type="ECO:0000313" key="3">
    <source>
        <dbReference type="EMBL" id="CAI2169085.1"/>
    </source>
</evidence>
<feature type="non-terminal residue" evidence="3">
    <location>
        <position position="1"/>
    </location>
</feature>
<dbReference type="EMBL" id="CAMKVN010000548">
    <property type="protein sequence ID" value="CAI2169085.1"/>
    <property type="molecule type" value="Genomic_DNA"/>
</dbReference>